<comment type="caution">
    <text evidence="3">The sequence shown here is derived from an EMBL/GenBank/DDBJ whole genome shotgun (WGS) entry which is preliminary data.</text>
</comment>
<feature type="region of interest" description="Disordered" evidence="1">
    <location>
        <begin position="143"/>
        <end position="162"/>
    </location>
</feature>
<dbReference type="Pfam" id="PF03358">
    <property type="entry name" value="FMN_red"/>
    <property type="match status" value="1"/>
</dbReference>
<dbReference type="Gene3D" id="3.40.50.360">
    <property type="match status" value="1"/>
</dbReference>
<accession>A0ABT0Y9R5</accession>
<dbReference type="RefSeq" id="WP_251801937.1">
    <property type="nucleotide sequence ID" value="NZ_JAMQOL010000047.1"/>
</dbReference>
<keyword evidence="4" id="KW-1185">Reference proteome</keyword>
<dbReference type="SUPFAM" id="SSF52218">
    <property type="entry name" value="Flavoproteins"/>
    <property type="match status" value="1"/>
</dbReference>
<dbReference type="InterPro" id="IPR005025">
    <property type="entry name" value="FMN_Rdtase-like_dom"/>
</dbReference>
<sequence>MSADVSTSPAAGRLAAGSAPGRWVLEQRQHLTGRLLPLLPAADQHPITTTELGHRLGLDGRERDQRLWPLLDRLAHGGLLQRVRHGRSCSWSPHPLLTDIVTALREGGDKPTSSAGITGRLAEDPAAVAALVWCGLIIEGRSGGQRGARRTGPDPHTASTGPVLRFAAAPPTVRVVALIGSGPGSRTRALVGAGLDALTAAGALRVARSPVIAELGDACPACTRTGAPCCRHRQHGLNPVDAIGRAQLLVAASPTQLGGVSGLLKVCLDQIGPAGLGGIVAVAVAVETSHRHHSRTASALTELLTHAGARLPAAPLVVHGPVDPAPDARQWARTHSTAIRDALTTVARHRRSHPSPDRKKP</sequence>
<dbReference type="Proteomes" id="UP001523216">
    <property type="component" value="Unassembled WGS sequence"/>
</dbReference>
<feature type="domain" description="NADPH-dependent FMN reductase-like" evidence="2">
    <location>
        <begin position="174"/>
        <end position="312"/>
    </location>
</feature>
<evidence type="ECO:0000259" key="2">
    <source>
        <dbReference type="Pfam" id="PF03358"/>
    </source>
</evidence>
<evidence type="ECO:0000313" key="3">
    <source>
        <dbReference type="EMBL" id="MCM4082217.1"/>
    </source>
</evidence>
<gene>
    <name evidence="3" type="ORF">LXN57_32090</name>
</gene>
<dbReference type="InterPro" id="IPR029039">
    <property type="entry name" value="Flavoprotein-like_sf"/>
</dbReference>
<reference evidence="3 4" key="1">
    <citation type="submission" date="2022-06" db="EMBL/GenBank/DDBJ databases">
        <title>Actinoplanes abujensis sp. nov., isolated from Nigerian arid soil.</title>
        <authorList>
            <person name="Ding P."/>
        </authorList>
    </citation>
    <scope>NUCLEOTIDE SEQUENCE [LARGE SCALE GENOMIC DNA]</scope>
    <source>
        <strain evidence="4">TRM88002</strain>
    </source>
</reference>
<evidence type="ECO:0000313" key="4">
    <source>
        <dbReference type="Proteomes" id="UP001523216"/>
    </source>
</evidence>
<name>A0ABT0Y9R5_9ACTN</name>
<organism evidence="3 4">
    <name type="scientific">Paractinoplanes hotanensis</name>
    <dbReference type="NCBI Taxonomy" id="2906497"/>
    <lineage>
        <taxon>Bacteria</taxon>
        <taxon>Bacillati</taxon>
        <taxon>Actinomycetota</taxon>
        <taxon>Actinomycetes</taxon>
        <taxon>Micromonosporales</taxon>
        <taxon>Micromonosporaceae</taxon>
        <taxon>Paractinoplanes</taxon>
    </lineage>
</organism>
<proteinExistence type="predicted"/>
<dbReference type="EMBL" id="JAMQOL010000047">
    <property type="protein sequence ID" value="MCM4082217.1"/>
    <property type="molecule type" value="Genomic_DNA"/>
</dbReference>
<protein>
    <submittedName>
        <fullName evidence="3">NAD(P)H-dependent oxidoreductase</fullName>
    </submittedName>
</protein>
<evidence type="ECO:0000256" key="1">
    <source>
        <dbReference type="SAM" id="MobiDB-lite"/>
    </source>
</evidence>